<evidence type="ECO:0000313" key="15">
    <source>
        <dbReference type="Proteomes" id="UP001296873"/>
    </source>
</evidence>
<evidence type="ECO:0000259" key="11">
    <source>
        <dbReference type="PROSITE" id="PS50109"/>
    </source>
</evidence>
<dbReference type="InterPro" id="IPR004358">
    <property type="entry name" value="Sig_transdc_His_kin-like_C"/>
</dbReference>
<accession>A0ABS1DDC6</accession>
<dbReference type="Pfam" id="PF02518">
    <property type="entry name" value="HATPase_c"/>
    <property type="match status" value="1"/>
</dbReference>
<dbReference type="SMART" id="SM00065">
    <property type="entry name" value="GAF"/>
    <property type="match status" value="1"/>
</dbReference>
<evidence type="ECO:0000256" key="5">
    <source>
        <dbReference type="ARBA" id="ARBA00022741"/>
    </source>
</evidence>
<feature type="compositionally biased region" description="Low complexity" evidence="10">
    <location>
        <begin position="694"/>
        <end position="714"/>
    </location>
</feature>
<dbReference type="CDD" id="cd00082">
    <property type="entry name" value="HisKA"/>
    <property type="match status" value="1"/>
</dbReference>
<gene>
    <name evidence="14" type="ORF">CKO28_09230</name>
</gene>
<dbReference type="PANTHER" id="PTHR43065">
    <property type="entry name" value="SENSOR HISTIDINE KINASE"/>
    <property type="match status" value="1"/>
</dbReference>
<evidence type="ECO:0000256" key="2">
    <source>
        <dbReference type="ARBA" id="ARBA00012438"/>
    </source>
</evidence>
<keyword evidence="4" id="KW-0808">Transferase</keyword>
<dbReference type="Pfam" id="PF00512">
    <property type="entry name" value="HisKA"/>
    <property type="match status" value="1"/>
</dbReference>
<proteinExistence type="predicted"/>
<dbReference type="SMART" id="SM00387">
    <property type="entry name" value="HATPase_c"/>
    <property type="match status" value="1"/>
</dbReference>
<evidence type="ECO:0000259" key="12">
    <source>
        <dbReference type="PROSITE" id="PS50110"/>
    </source>
</evidence>
<dbReference type="InterPro" id="IPR011006">
    <property type="entry name" value="CheY-like_superfamily"/>
</dbReference>
<feature type="modified residue" description="4-aspartylphosphate" evidence="9">
    <location>
        <position position="771"/>
    </location>
</feature>
<feature type="compositionally biased region" description="Basic and acidic residues" evidence="10">
    <location>
        <begin position="104"/>
        <end position="122"/>
    </location>
</feature>
<feature type="region of interest" description="Disordered" evidence="10">
    <location>
        <begin position="682"/>
        <end position="714"/>
    </location>
</feature>
<evidence type="ECO:0000259" key="13">
    <source>
        <dbReference type="PROSITE" id="PS50112"/>
    </source>
</evidence>
<dbReference type="SUPFAM" id="SSF55874">
    <property type="entry name" value="ATPase domain of HSP90 chaperone/DNA topoisomerase II/histidine kinase"/>
    <property type="match status" value="1"/>
</dbReference>
<dbReference type="Gene3D" id="1.10.287.130">
    <property type="match status" value="1"/>
</dbReference>
<dbReference type="PROSITE" id="PS50109">
    <property type="entry name" value="HIS_KIN"/>
    <property type="match status" value="1"/>
</dbReference>
<keyword evidence="6" id="KW-0418">Kinase</keyword>
<dbReference type="Pfam" id="PF01590">
    <property type="entry name" value="GAF"/>
    <property type="match status" value="1"/>
</dbReference>
<dbReference type="SMART" id="SM00091">
    <property type="entry name" value="PAS"/>
    <property type="match status" value="1"/>
</dbReference>
<organism evidence="14 15">
    <name type="scientific">Rhodovibrio sodomensis</name>
    <dbReference type="NCBI Taxonomy" id="1088"/>
    <lineage>
        <taxon>Bacteria</taxon>
        <taxon>Pseudomonadati</taxon>
        <taxon>Pseudomonadota</taxon>
        <taxon>Alphaproteobacteria</taxon>
        <taxon>Rhodospirillales</taxon>
        <taxon>Rhodovibrionaceae</taxon>
        <taxon>Rhodovibrio</taxon>
    </lineage>
</organism>
<protein>
    <recommendedName>
        <fullName evidence="2">histidine kinase</fullName>
        <ecNumber evidence="2">2.7.13.3</ecNumber>
    </recommendedName>
</protein>
<dbReference type="PRINTS" id="PR00344">
    <property type="entry name" value="BCTRLSENSOR"/>
</dbReference>
<dbReference type="Gene3D" id="3.40.50.2300">
    <property type="match status" value="1"/>
</dbReference>
<dbReference type="PROSITE" id="PS50110">
    <property type="entry name" value="RESPONSE_REGULATORY"/>
    <property type="match status" value="1"/>
</dbReference>
<dbReference type="InterPro" id="IPR029016">
    <property type="entry name" value="GAF-like_dom_sf"/>
</dbReference>
<keyword evidence="7" id="KW-0067">ATP-binding</keyword>
<dbReference type="Gene3D" id="3.30.450.20">
    <property type="entry name" value="PAS domain"/>
    <property type="match status" value="1"/>
</dbReference>
<dbReference type="Pfam" id="PF13426">
    <property type="entry name" value="PAS_9"/>
    <property type="match status" value="1"/>
</dbReference>
<evidence type="ECO:0000256" key="4">
    <source>
        <dbReference type="ARBA" id="ARBA00022679"/>
    </source>
</evidence>
<evidence type="ECO:0000256" key="7">
    <source>
        <dbReference type="ARBA" id="ARBA00022840"/>
    </source>
</evidence>
<feature type="domain" description="PAS" evidence="13">
    <location>
        <begin position="287"/>
        <end position="357"/>
    </location>
</feature>
<keyword evidence="15" id="KW-1185">Reference proteome</keyword>
<reference evidence="14 15" key="1">
    <citation type="journal article" date="2020" name="Microorganisms">
        <title>Osmotic Adaptation and Compatible Solute Biosynthesis of Phototrophic Bacteria as Revealed from Genome Analyses.</title>
        <authorList>
            <person name="Imhoff J.F."/>
            <person name="Rahn T."/>
            <person name="Kunzel S."/>
            <person name="Keller A."/>
            <person name="Neulinger S.C."/>
        </authorList>
    </citation>
    <scope>NUCLEOTIDE SEQUENCE [LARGE SCALE GENOMIC DNA]</scope>
    <source>
        <strain evidence="14 15">DSM 9895</strain>
    </source>
</reference>
<dbReference type="SUPFAM" id="SSF47384">
    <property type="entry name" value="Homodimeric domain of signal transducing histidine kinase"/>
    <property type="match status" value="1"/>
</dbReference>
<dbReference type="InterPro" id="IPR003018">
    <property type="entry name" value="GAF"/>
</dbReference>
<dbReference type="InterPro" id="IPR036890">
    <property type="entry name" value="HATPase_C_sf"/>
</dbReference>
<comment type="caution">
    <text evidence="14">The sequence shown here is derived from an EMBL/GenBank/DDBJ whole genome shotgun (WGS) entry which is preliminary data.</text>
</comment>
<feature type="domain" description="Response regulatory" evidence="12">
    <location>
        <begin position="720"/>
        <end position="834"/>
    </location>
</feature>
<dbReference type="PANTHER" id="PTHR43065:SF46">
    <property type="entry name" value="C4-DICARBOXYLATE TRANSPORT SENSOR PROTEIN DCTB"/>
    <property type="match status" value="1"/>
</dbReference>
<dbReference type="NCBIfam" id="TIGR00229">
    <property type="entry name" value="sensory_box"/>
    <property type="match status" value="1"/>
</dbReference>
<keyword evidence="8" id="KW-0902">Two-component regulatory system</keyword>
<evidence type="ECO:0000313" key="14">
    <source>
        <dbReference type="EMBL" id="MBK1668219.1"/>
    </source>
</evidence>
<dbReference type="Gene3D" id="3.30.565.10">
    <property type="entry name" value="Histidine kinase-like ATPase, C-terminal domain"/>
    <property type="match status" value="1"/>
</dbReference>
<evidence type="ECO:0000256" key="1">
    <source>
        <dbReference type="ARBA" id="ARBA00000085"/>
    </source>
</evidence>
<keyword evidence="5" id="KW-0547">Nucleotide-binding</keyword>
<feature type="domain" description="Histidine kinase" evidence="11">
    <location>
        <begin position="427"/>
        <end position="680"/>
    </location>
</feature>
<name>A0ABS1DDC6_9PROT</name>
<dbReference type="CDD" id="cd00130">
    <property type="entry name" value="PAS"/>
    <property type="match status" value="1"/>
</dbReference>
<dbReference type="EMBL" id="NRRL01000019">
    <property type="protein sequence ID" value="MBK1668219.1"/>
    <property type="molecule type" value="Genomic_DNA"/>
</dbReference>
<keyword evidence="3 9" id="KW-0597">Phosphoprotein</keyword>
<evidence type="ECO:0000256" key="3">
    <source>
        <dbReference type="ARBA" id="ARBA00022553"/>
    </source>
</evidence>
<dbReference type="Gene3D" id="3.30.450.40">
    <property type="match status" value="1"/>
</dbReference>
<dbReference type="SUPFAM" id="SSF52172">
    <property type="entry name" value="CheY-like"/>
    <property type="match status" value="1"/>
</dbReference>
<dbReference type="InterPro" id="IPR036097">
    <property type="entry name" value="HisK_dim/P_sf"/>
</dbReference>
<dbReference type="InterPro" id="IPR003661">
    <property type="entry name" value="HisK_dim/P_dom"/>
</dbReference>
<dbReference type="SMART" id="SM00388">
    <property type="entry name" value="HisKA"/>
    <property type="match status" value="1"/>
</dbReference>
<dbReference type="InterPro" id="IPR005467">
    <property type="entry name" value="His_kinase_dom"/>
</dbReference>
<dbReference type="InterPro" id="IPR001789">
    <property type="entry name" value="Sig_transdc_resp-reg_receiver"/>
</dbReference>
<dbReference type="EC" id="2.7.13.3" evidence="2"/>
<comment type="catalytic activity">
    <reaction evidence="1">
        <text>ATP + protein L-histidine = ADP + protein N-phospho-L-histidine.</text>
        <dbReference type="EC" id="2.7.13.3"/>
    </reaction>
</comment>
<dbReference type="SMART" id="SM00448">
    <property type="entry name" value="REC"/>
    <property type="match status" value="1"/>
</dbReference>
<evidence type="ECO:0000256" key="10">
    <source>
        <dbReference type="SAM" id="MobiDB-lite"/>
    </source>
</evidence>
<evidence type="ECO:0000256" key="8">
    <source>
        <dbReference type="ARBA" id="ARBA00023012"/>
    </source>
</evidence>
<dbReference type="SUPFAM" id="SSF55785">
    <property type="entry name" value="PYP-like sensor domain (PAS domain)"/>
    <property type="match status" value="1"/>
</dbReference>
<dbReference type="InterPro" id="IPR000014">
    <property type="entry name" value="PAS"/>
</dbReference>
<dbReference type="InterPro" id="IPR003594">
    <property type="entry name" value="HATPase_dom"/>
</dbReference>
<dbReference type="InterPro" id="IPR035965">
    <property type="entry name" value="PAS-like_dom_sf"/>
</dbReference>
<evidence type="ECO:0000256" key="9">
    <source>
        <dbReference type="PROSITE-ProRule" id="PRU00169"/>
    </source>
</evidence>
<feature type="region of interest" description="Disordered" evidence="10">
    <location>
        <begin position="87"/>
        <end position="122"/>
    </location>
</feature>
<evidence type="ECO:0000256" key="6">
    <source>
        <dbReference type="ARBA" id="ARBA00022777"/>
    </source>
</evidence>
<dbReference type="PROSITE" id="PS50112">
    <property type="entry name" value="PAS"/>
    <property type="match status" value="1"/>
</dbReference>
<sequence length="841" mass="90659">MICAMVILLMGLRAGRPCADADTFVSGTQNAPRRAAAHLCARVLRRAEEHRGMAEWARPLTFRIRATAIIVRGTYRRVVPGASIDPAHRSTRRLDRPGASIDPAIDRRRDRMPAPRRADQSEPERLQALYRYDVLDSAPEPTFDRLTELAARLFDVPISLVSLLERDRQWFKSAHGLCATETSTSVSFCKHTLGSDRVLVVPDATADPRFADNQLVTGPPHIRFYAGAPLITPDGYNLGSLCIIDYQPRAALSQADERTLQDLADIAVDELELRRAHQKEQTGLREQAERVTQAVELAQDAITLLDADNRFVFVNRAAAVLYGYPVDELLGQPIDLLYGPEERQRLYEEVLPLVRSNGAWHGTKNARHRTGTTIEQEMSLAALPDGGMVRVARDVTARNVAQRTRRRLRAELHQAQKLESVGRLAGGIAHDFNNVLAAIAGYAEFLVDDLEPESAEAGYARQIATAAERGKTLVQQILSFSRRDSLTMTATDISEVVSETAGLLSAAMPRDVQLACELPETLLRVRGNESALGRAVMNLATNARDAVAGMANPCVRITVARRDAPLSDPGTEHAASTELEGVGTVQLLELPDGRQQLRVGRFDHPGGTIEVSVADDGCGIPADKLERVLEPFYTTKTVGKGTGLGLSAVAGIALSHGGGLTITTGEGRGTEVTMHLAELPRTDAAASDSRPHAPKAAPDPHSAASAPADPPRAAAGERQLVLIVDDEQTVGQMTADAVRRLGRAVLTTTSANQALELVRTRGREIAHLVTDLNMPEMMGSELAQAVKQLDAEITVTLISGRTSLAAESRGASIDHVLDKPIAREKLAHILTAGAGDAAAGG</sequence>
<dbReference type="Proteomes" id="UP001296873">
    <property type="component" value="Unassembled WGS sequence"/>
</dbReference>
<feature type="compositionally biased region" description="Basic and acidic residues" evidence="10">
    <location>
        <begin position="87"/>
        <end position="96"/>
    </location>
</feature>
<dbReference type="Pfam" id="PF00072">
    <property type="entry name" value="Response_reg"/>
    <property type="match status" value="1"/>
</dbReference>
<dbReference type="SUPFAM" id="SSF55781">
    <property type="entry name" value="GAF domain-like"/>
    <property type="match status" value="1"/>
</dbReference>